<dbReference type="Pfam" id="PF13280">
    <property type="entry name" value="WYL"/>
    <property type="match status" value="1"/>
</dbReference>
<evidence type="ECO:0000313" key="5">
    <source>
        <dbReference type="Proteomes" id="UP001210770"/>
    </source>
</evidence>
<keyword evidence="2" id="KW-0804">Transcription</keyword>
<dbReference type="InterPro" id="IPR036388">
    <property type="entry name" value="WH-like_DNA-bd_sf"/>
</dbReference>
<keyword evidence="1" id="KW-0805">Transcription regulation</keyword>
<protein>
    <submittedName>
        <fullName evidence="4">HTH domain-containing protein</fullName>
    </submittedName>
</protein>
<evidence type="ECO:0000256" key="2">
    <source>
        <dbReference type="ARBA" id="ARBA00023163"/>
    </source>
</evidence>
<dbReference type="Pfam" id="PF08279">
    <property type="entry name" value="HTH_11"/>
    <property type="match status" value="1"/>
</dbReference>
<dbReference type="PROSITE" id="PS52050">
    <property type="entry name" value="WYL"/>
    <property type="match status" value="1"/>
</dbReference>
<dbReference type="PANTHER" id="PTHR34580">
    <property type="match status" value="1"/>
</dbReference>
<accession>A0AAX3LL63</accession>
<dbReference type="SUPFAM" id="SSF46785">
    <property type="entry name" value="Winged helix' DNA-binding domain"/>
    <property type="match status" value="1"/>
</dbReference>
<dbReference type="InterPro" id="IPR051534">
    <property type="entry name" value="CBASS_pafABC_assoc_protein"/>
</dbReference>
<dbReference type="InterPro" id="IPR013196">
    <property type="entry name" value="HTH_11"/>
</dbReference>
<dbReference type="GO" id="GO:0003700">
    <property type="term" value="F:DNA-binding transcription factor activity"/>
    <property type="evidence" value="ECO:0007669"/>
    <property type="project" value="InterPro"/>
</dbReference>
<dbReference type="PANTHER" id="PTHR34580:SF3">
    <property type="entry name" value="PROTEIN PAFB"/>
    <property type="match status" value="1"/>
</dbReference>
<dbReference type="PROSITE" id="PS51000">
    <property type="entry name" value="HTH_DEOR_2"/>
    <property type="match status" value="1"/>
</dbReference>
<organism evidence="4 5">
    <name type="scientific">Sulfitobacter faviae</name>
    <dbReference type="NCBI Taxonomy" id="1775881"/>
    <lineage>
        <taxon>Bacteria</taxon>
        <taxon>Pseudomonadati</taxon>
        <taxon>Pseudomonadota</taxon>
        <taxon>Alphaproteobacteria</taxon>
        <taxon>Rhodobacterales</taxon>
        <taxon>Roseobacteraceae</taxon>
        <taxon>Sulfitobacter</taxon>
    </lineage>
</organism>
<evidence type="ECO:0000259" key="3">
    <source>
        <dbReference type="PROSITE" id="PS51000"/>
    </source>
</evidence>
<sequence>MVSAKTEDRLVRLIDRLRDGRLHRAEDLARQFGVSPRTIYRDMGKLSAAGLSIAGTRGEGYRIIPAITLPPLTLTAAELEALNLGLAVAAEVGDPALQGAAETLAAKFDAVLPTETIAEGAAWAQALRSQGKATRVFTHLPVLRAAVQARQKLRIAVIGEAPQVVRPLEVRNWGRFWLLTAWSEGAADFVTLPLDQIESAEPLPELFVDEPGRTLADHRP</sequence>
<dbReference type="Gene3D" id="1.10.10.10">
    <property type="entry name" value="Winged helix-like DNA-binding domain superfamily/Winged helix DNA-binding domain"/>
    <property type="match status" value="1"/>
</dbReference>
<dbReference type="Proteomes" id="UP001210770">
    <property type="component" value="Chromosome"/>
</dbReference>
<name>A0AAX3LL63_9RHOB</name>
<dbReference type="EMBL" id="CP116423">
    <property type="protein sequence ID" value="WCE69300.1"/>
    <property type="molecule type" value="Genomic_DNA"/>
</dbReference>
<evidence type="ECO:0000256" key="1">
    <source>
        <dbReference type="ARBA" id="ARBA00023015"/>
    </source>
</evidence>
<dbReference type="RefSeq" id="WP_271687618.1">
    <property type="nucleotide sequence ID" value="NZ_CP116423.1"/>
</dbReference>
<evidence type="ECO:0000313" key="4">
    <source>
        <dbReference type="EMBL" id="WCE69300.1"/>
    </source>
</evidence>
<dbReference type="InterPro" id="IPR026881">
    <property type="entry name" value="WYL_dom"/>
</dbReference>
<dbReference type="InterPro" id="IPR001034">
    <property type="entry name" value="DeoR_HTH"/>
</dbReference>
<proteinExistence type="predicted"/>
<reference evidence="4" key="1">
    <citation type="submission" date="2023-01" db="EMBL/GenBank/DDBJ databases">
        <title>Comparative genomic analysis of cold water coral derived Sulfitobacter faviae: insights into their metabolism and habitat adaptation.</title>
        <authorList>
            <person name="Guo Y."/>
            <person name="Lin S."/>
            <person name="Huang Z."/>
            <person name="Tang K."/>
            <person name="Wang X."/>
        </authorList>
    </citation>
    <scope>NUCLEOTIDE SEQUENCE</scope>
    <source>
        <strain evidence="4">SCSIO W_1865</strain>
    </source>
</reference>
<gene>
    <name evidence="4" type="ORF">PL336_10870</name>
</gene>
<dbReference type="AlphaFoldDB" id="A0AAX3LL63"/>
<feature type="domain" description="HTH deoR-type" evidence="3">
    <location>
        <begin position="6"/>
        <end position="61"/>
    </location>
</feature>
<dbReference type="InterPro" id="IPR036390">
    <property type="entry name" value="WH_DNA-bd_sf"/>
</dbReference>